<dbReference type="SUPFAM" id="SSF158682">
    <property type="entry name" value="TerB-like"/>
    <property type="match status" value="1"/>
</dbReference>
<dbReference type="Proteomes" id="UP000001933">
    <property type="component" value="Chromosome"/>
</dbReference>
<dbReference type="EMBL" id="CP000252">
    <property type="protein sequence ID" value="ABC75904.1"/>
    <property type="molecule type" value="Genomic_DNA"/>
</dbReference>
<sequence>MKITELLGAMVQAGMAPSSNDRMKNSLGGGNVLDNLAGMMGGSTRQPGGGGLGDILSGVLGGGKSGGGGIGDLLSNMLGDAGKEIGSNKNIAIGGLGALIGSLLGGGGKSLGGAVGGGLMALLGTLAFNALKGSGQSKPQLPVGLLEPQTDEEQQALEQTSELVLRAMINATKADGEIDQDEINRIVGKFEEIGVDEEGRRYVMNQLRQPMETEELIAAAKGQPELAVQIYAASLLAVEVDTQAEKDYLDQLAAGLGLTPQLTERIQQMIGLQQA</sequence>
<dbReference type="STRING" id="56780.SYN_00004"/>
<protein>
    <submittedName>
        <fullName evidence="1">Hypothetical cytosolic protein</fullName>
    </submittedName>
</protein>
<dbReference type="HOGENOM" id="CLU_068390_1_0_7"/>
<accession>Q2LYB4</accession>
<evidence type="ECO:0000313" key="1">
    <source>
        <dbReference type="EMBL" id="ABC75904.1"/>
    </source>
</evidence>
<evidence type="ECO:0000313" key="2">
    <source>
        <dbReference type="Proteomes" id="UP000001933"/>
    </source>
</evidence>
<reference evidence="1 2" key="1">
    <citation type="journal article" date="2007" name="Proc. Natl. Acad. Sci. U.S.A.">
        <title>The genome of Syntrophus aciditrophicus: life at the thermodynamic limit of microbial growth.</title>
        <authorList>
            <person name="McInerney M.J."/>
            <person name="Rohlin L."/>
            <person name="Mouttaki H."/>
            <person name="Kim U."/>
            <person name="Krupp R.S."/>
            <person name="Rios-Hernandez L."/>
            <person name="Sieber J."/>
            <person name="Struchtemeyer C.G."/>
            <person name="Bhattacharyya A."/>
            <person name="Campbell J.W."/>
            <person name="Gunsalus R.P."/>
        </authorList>
    </citation>
    <scope>NUCLEOTIDE SEQUENCE [LARGE SCALE GENOMIC DNA]</scope>
    <source>
        <strain evidence="1 2">SB</strain>
    </source>
</reference>
<dbReference type="KEGG" id="sat:SYN_00004"/>
<dbReference type="CDD" id="cd07178">
    <property type="entry name" value="terB_like_YebE"/>
    <property type="match status" value="1"/>
</dbReference>
<dbReference type="FunCoup" id="Q2LYB4">
    <property type="interactions" value="61"/>
</dbReference>
<dbReference type="RefSeq" id="WP_011415939.1">
    <property type="nucleotide sequence ID" value="NC_007759.1"/>
</dbReference>
<name>Q2LYB4_SYNAS</name>
<dbReference type="Pfam" id="PF04391">
    <property type="entry name" value="DUF533"/>
    <property type="match status" value="1"/>
</dbReference>
<dbReference type="AlphaFoldDB" id="Q2LYB4"/>
<dbReference type="InParanoid" id="Q2LYB4"/>
<dbReference type="InterPro" id="IPR029024">
    <property type="entry name" value="TerB-like"/>
</dbReference>
<dbReference type="OrthoDB" id="5459344at2"/>
<dbReference type="Gene3D" id="1.10.3680.10">
    <property type="entry name" value="TerB-like"/>
    <property type="match status" value="1"/>
</dbReference>
<keyword evidence="2" id="KW-1185">Reference proteome</keyword>
<dbReference type="eggNOG" id="COG2979">
    <property type="taxonomic scope" value="Bacteria"/>
</dbReference>
<dbReference type="InterPro" id="IPR007486">
    <property type="entry name" value="YebE"/>
</dbReference>
<organism evidence="1 2">
    <name type="scientific">Syntrophus aciditrophicus (strain SB)</name>
    <dbReference type="NCBI Taxonomy" id="56780"/>
    <lineage>
        <taxon>Bacteria</taxon>
        <taxon>Pseudomonadati</taxon>
        <taxon>Thermodesulfobacteriota</taxon>
        <taxon>Syntrophia</taxon>
        <taxon>Syntrophales</taxon>
        <taxon>Syntrophaceae</taxon>
        <taxon>Syntrophus</taxon>
    </lineage>
</organism>
<proteinExistence type="predicted"/>
<gene>
    <name evidence="1" type="ORF">SYN_00004</name>
</gene>